<protein>
    <submittedName>
        <fullName evidence="1">Uncharacterized protein</fullName>
    </submittedName>
</protein>
<name>A0A0A9BG99_ARUDO</name>
<accession>A0A0A9BG99</accession>
<proteinExistence type="predicted"/>
<dbReference type="AlphaFoldDB" id="A0A0A9BG99"/>
<organism evidence="1">
    <name type="scientific">Arundo donax</name>
    <name type="common">Giant reed</name>
    <name type="synonym">Donax arundinaceus</name>
    <dbReference type="NCBI Taxonomy" id="35708"/>
    <lineage>
        <taxon>Eukaryota</taxon>
        <taxon>Viridiplantae</taxon>
        <taxon>Streptophyta</taxon>
        <taxon>Embryophyta</taxon>
        <taxon>Tracheophyta</taxon>
        <taxon>Spermatophyta</taxon>
        <taxon>Magnoliopsida</taxon>
        <taxon>Liliopsida</taxon>
        <taxon>Poales</taxon>
        <taxon>Poaceae</taxon>
        <taxon>PACMAD clade</taxon>
        <taxon>Arundinoideae</taxon>
        <taxon>Arundineae</taxon>
        <taxon>Arundo</taxon>
    </lineage>
</organism>
<reference evidence="1" key="2">
    <citation type="journal article" date="2015" name="Data Brief">
        <title>Shoot transcriptome of the giant reed, Arundo donax.</title>
        <authorList>
            <person name="Barrero R.A."/>
            <person name="Guerrero F.D."/>
            <person name="Moolhuijzen P."/>
            <person name="Goolsby J.A."/>
            <person name="Tidwell J."/>
            <person name="Bellgard S.E."/>
            <person name="Bellgard M.I."/>
        </authorList>
    </citation>
    <scope>NUCLEOTIDE SEQUENCE</scope>
    <source>
        <tissue evidence="1">Shoot tissue taken approximately 20 cm above the soil surface</tissue>
    </source>
</reference>
<evidence type="ECO:0000313" key="1">
    <source>
        <dbReference type="EMBL" id="JAD62994.1"/>
    </source>
</evidence>
<reference evidence="1" key="1">
    <citation type="submission" date="2014-09" db="EMBL/GenBank/DDBJ databases">
        <authorList>
            <person name="Magalhaes I.L.F."/>
            <person name="Oliveira U."/>
            <person name="Santos F.R."/>
            <person name="Vidigal T.H.D.A."/>
            <person name="Brescovit A.D."/>
            <person name="Santos A.J."/>
        </authorList>
    </citation>
    <scope>NUCLEOTIDE SEQUENCE</scope>
    <source>
        <tissue evidence="1">Shoot tissue taken approximately 20 cm above the soil surface</tissue>
    </source>
</reference>
<sequence>MILAPCPQNFIGADLGVFISNPSNHPPWSLQIQAKAQAEHPLHAEVLSQFLGMYVLCFAGSRMQLPFRLRAGHMLHERSAPRHPGMEITSIAN</sequence>
<dbReference type="EMBL" id="GBRH01234901">
    <property type="protein sequence ID" value="JAD62994.1"/>
    <property type="molecule type" value="Transcribed_RNA"/>
</dbReference>